<feature type="domain" description="4Fe-4S ferredoxin-type" evidence="1">
    <location>
        <begin position="1"/>
        <end position="29"/>
    </location>
</feature>
<dbReference type="SUPFAM" id="SSF54862">
    <property type="entry name" value="4Fe-4S ferredoxins"/>
    <property type="match status" value="1"/>
</dbReference>
<proteinExistence type="predicted"/>
<protein>
    <submittedName>
        <fullName evidence="2">NAD(P)H-quinone oxidoreductase subunit I, chloroplastic</fullName>
        <ecNumber evidence="2">1.6.5.11</ecNumber>
    </submittedName>
</protein>
<dbReference type="EC" id="1.6.5.11" evidence="2"/>
<dbReference type="PANTHER" id="PTHR43122">
    <property type="entry name" value="FERREDOXIN SUBUNIT OF PYRUVATE:FLAVODOXIN OXIDOREDUCTASE-RELATED"/>
    <property type="match status" value="1"/>
</dbReference>
<evidence type="ECO:0000313" key="2">
    <source>
        <dbReference type="EMBL" id="KZX17234.1"/>
    </source>
</evidence>
<comment type="caution">
    <text evidence="2">The sequence shown here is derived from an EMBL/GenBank/DDBJ whole genome shotgun (WGS) entry which is preliminary data.</text>
</comment>
<keyword evidence="2" id="KW-0560">Oxidoreductase</keyword>
<dbReference type="PATRIC" id="fig|55758.3.peg.298"/>
<dbReference type="Gene3D" id="3.30.70.20">
    <property type="match status" value="1"/>
</dbReference>
<dbReference type="InterPro" id="IPR017900">
    <property type="entry name" value="4Fe4S_Fe_S_CS"/>
</dbReference>
<dbReference type="Pfam" id="PF12838">
    <property type="entry name" value="Fer4_7"/>
    <property type="match status" value="1"/>
</dbReference>
<dbReference type="Proteomes" id="UP000077066">
    <property type="component" value="Unassembled WGS sequence"/>
</dbReference>
<organism evidence="2 3">
    <name type="scientific">Methanobrevibacter filiformis</name>
    <dbReference type="NCBI Taxonomy" id="55758"/>
    <lineage>
        <taxon>Archaea</taxon>
        <taxon>Methanobacteriati</taxon>
        <taxon>Methanobacteriota</taxon>
        <taxon>Methanomada group</taxon>
        <taxon>Methanobacteria</taxon>
        <taxon>Methanobacteriales</taxon>
        <taxon>Methanobacteriaceae</taxon>
        <taxon>Methanobrevibacter</taxon>
    </lineage>
</organism>
<dbReference type="RefSeq" id="WP_066970732.1">
    <property type="nucleotide sequence ID" value="NZ_LWMT01000035.1"/>
</dbReference>
<gene>
    <name evidence="2" type="primary">ndhI_2</name>
    <name evidence="2" type="ORF">MBFIL_02670</name>
</gene>
<dbReference type="EMBL" id="LWMT01000035">
    <property type="protein sequence ID" value="KZX17234.1"/>
    <property type="molecule type" value="Genomic_DNA"/>
</dbReference>
<dbReference type="GO" id="GO:0016491">
    <property type="term" value="F:oxidoreductase activity"/>
    <property type="evidence" value="ECO:0007669"/>
    <property type="project" value="UniProtKB-KW"/>
</dbReference>
<evidence type="ECO:0000313" key="3">
    <source>
        <dbReference type="Proteomes" id="UP000077066"/>
    </source>
</evidence>
<name>A0A166F1U4_9EURY</name>
<dbReference type="PANTHER" id="PTHR43122:SF1">
    <property type="entry name" value="IRON-SULFUR-BINDING PROTEIN"/>
    <property type="match status" value="1"/>
</dbReference>
<evidence type="ECO:0000259" key="1">
    <source>
        <dbReference type="PROSITE" id="PS51379"/>
    </source>
</evidence>
<feature type="domain" description="4Fe-4S ferredoxin-type" evidence="1">
    <location>
        <begin position="36"/>
        <end position="66"/>
    </location>
</feature>
<sequence>MIKINPNLCKGCDLCIESCPKQVYTKSKVSNTKGVYLPNPENEDECIKCHLCELMCPDQATYVEDEKND</sequence>
<accession>A0A166F1U4</accession>
<dbReference type="STRING" id="55758.MBFIL_02670"/>
<dbReference type="InterPro" id="IPR017896">
    <property type="entry name" value="4Fe4S_Fe-S-bd"/>
</dbReference>
<dbReference type="PROSITE" id="PS51379">
    <property type="entry name" value="4FE4S_FER_2"/>
    <property type="match status" value="2"/>
</dbReference>
<dbReference type="PROSITE" id="PS00198">
    <property type="entry name" value="4FE4S_FER_1"/>
    <property type="match status" value="2"/>
</dbReference>
<dbReference type="OrthoDB" id="51316at2157"/>
<dbReference type="AlphaFoldDB" id="A0A166F1U4"/>
<reference evidence="2 3" key="1">
    <citation type="submission" date="2016-04" db="EMBL/GenBank/DDBJ databases">
        <title>Genome sequence of Methanobrevibacter filiformis DSM 11501.</title>
        <authorList>
            <person name="Poehlein A."/>
            <person name="Seedorf H."/>
            <person name="Daniel R."/>
        </authorList>
    </citation>
    <scope>NUCLEOTIDE SEQUENCE [LARGE SCALE GENOMIC DNA]</scope>
    <source>
        <strain evidence="2 3">DSM 11501</strain>
    </source>
</reference>
<keyword evidence="3" id="KW-1185">Reference proteome</keyword>